<dbReference type="InterPro" id="IPR021136">
    <property type="entry name" value="Flagellar_hook_control-like_C"/>
</dbReference>
<protein>
    <recommendedName>
        <fullName evidence="2">Flagellar hook-length control protein-like C-terminal domain-containing protein</fullName>
    </recommendedName>
</protein>
<organism evidence="3 4">
    <name type="scientific">marine gamma proteobacterium HTCC2143</name>
    <dbReference type="NCBI Taxonomy" id="247633"/>
    <lineage>
        <taxon>Bacteria</taxon>
        <taxon>Pseudomonadati</taxon>
        <taxon>Pseudomonadota</taxon>
        <taxon>Gammaproteobacteria</taxon>
        <taxon>Cellvibrionales</taxon>
        <taxon>Spongiibacteraceae</taxon>
        <taxon>BD1-7 clade</taxon>
    </lineage>
</organism>
<feature type="region of interest" description="Disordered" evidence="1">
    <location>
        <begin position="153"/>
        <end position="176"/>
    </location>
</feature>
<dbReference type="Pfam" id="PF02120">
    <property type="entry name" value="Flg_hook"/>
    <property type="match status" value="1"/>
</dbReference>
<keyword evidence="4" id="KW-1185">Reference proteome</keyword>
<dbReference type="EMBL" id="AAVT01000003">
    <property type="protein sequence ID" value="EAW31387.1"/>
    <property type="molecule type" value="Genomic_DNA"/>
</dbReference>
<evidence type="ECO:0000313" key="3">
    <source>
        <dbReference type="EMBL" id="EAW31387.1"/>
    </source>
</evidence>
<dbReference type="Proteomes" id="UP000004931">
    <property type="component" value="Unassembled WGS sequence"/>
</dbReference>
<comment type="caution">
    <text evidence="3">The sequence shown here is derived from an EMBL/GenBank/DDBJ whole genome shotgun (WGS) entry which is preliminary data.</text>
</comment>
<dbReference type="eggNOG" id="COG3144">
    <property type="taxonomic scope" value="Bacteria"/>
</dbReference>
<accession>A0YC68</accession>
<dbReference type="AlphaFoldDB" id="A0YC68"/>
<gene>
    <name evidence="3" type="ORF">GP2143_07554</name>
</gene>
<dbReference type="STRING" id="247633.GP2143_07554"/>
<name>A0YC68_9GAMM</name>
<dbReference type="OrthoDB" id="5696806at2"/>
<feature type="domain" description="Flagellar hook-length control protein-like C-terminal" evidence="2">
    <location>
        <begin position="453"/>
        <end position="531"/>
    </location>
</feature>
<sequence length="544" mass="58347">MTVSSGYFIQQIIPAILLKAEILHQEMTSSAMKANTDSLINQQLPLKSPSGNLLNTTAKSGVMDAVVTSNSRIAASTSAGSEQFRINISVGQQKFELITNAPIAAGSRLQITITQSNLATILAITNPVSSSASNSTALMGRATLPTTGLLVGTSNTTIPAPSSKSRSAETHAALSNPLLTVSGKNRSLIEQGLRKTLPHQQPLKNLLPLLLKIAQQPSASWPKELTQNATQLLKLFPSSQQLQQSTALKQVISNSGIFLEAKLAQLSLNNPNNSNITTGSNLRSTNSALSLDFKGIIQRIILLTDNTAGSQNGAQAAVLTEKITAKPSFPGAPLVPSASGESSENLKPSALFQGYPSDLAASNTANSSSTGSSNDRNVDVLLRQLSGQLLASLARTQLNQLETLANRQQNTPDNQGPINSWTLEIPIIHGKNIDNLDVRIDQHLVDEEQDGSNKNGQDLWTIMLAFDLHKLGKMNVQLKVIDMSVSATVWSQLENTHLEVKREINGLKLNLEKIGVNVKKVDCKLGLPPKQNIPIYKQLVDVRT</sequence>
<reference evidence="3 4" key="1">
    <citation type="journal article" date="2010" name="J. Bacteriol.">
        <title>Genome sequence of the oligotrophic marine Gammaproteobacterium HTCC2143, isolated from the Oregon Coast.</title>
        <authorList>
            <person name="Oh H.M."/>
            <person name="Kang I."/>
            <person name="Ferriera S."/>
            <person name="Giovannoni S.J."/>
            <person name="Cho J.C."/>
        </authorList>
    </citation>
    <scope>NUCLEOTIDE SEQUENCE [LARGE SCALE GENOMIC DNA]</scope>
    <source>
        <strain evidence="3 4">HTCC2143</strain>
    </source>
</reference>
<proteinExistence type="predicted"/>
<feature type="compositionally biased region" description="Polar residues" evidence="1">
    <location>
        <begin position="153"/>
        <end position="165"/>
    </location>
</feature>
<evidence type="ECO:0000259" key="2">
    <source>
        <dbReference type="Pfam" id="PF02120"/>
    </source>
</evidence>
<evidence type="ECO:0000256" key="1">
    <source>
        <dbReference type="SAM" id="MobiDB-lite"/>
    </source>
</evidence>
<evidence type="ECO:0000313" key="4">
    <source>
        <dbReference type="Proteomes" id="UP000004931"/>
    </source>
</evidence>